<protein>
    <recommendedName>
        <fullName evidence="1">DUF4136 domain-containing protein</fullName>
    </recommendedName>
</protein>
<dbReference type="Gene3D" id="3.30.160.670">
    <property type="match status" value="1"/>
</dbReference>
<evidence type="ECO:0000313" key="2">
    <source>
        <dbReference type="EMBL" id="SIN68402.1"/>
    </source>
</evidence>
<dbReference type="AlphaFoldDB" id="A0A1N6DC68"/>
<evidence type="ECO:0000313" key="3">
    <source>
        <dbReference type="Proteomes" id="UP000185221"/>
    </source>
</evidence>
<keyword evidence="3" id="KW-1185">Reference proteome</keyword>
<name>A0A1N6DC68_9BACT</name>
<dbReference type="Pfam" id="PF13590">
    <property type="entry name" value="DUF4136"/>
    <property type="match status" value="1"/>
</dbReference>
<proteinExistence type="predicted"/>
<dbReference type="EMBL" id="FSRC01000001">
    <property type="protein sequence ID" value="SIN68402.1"/>
    <property type="molecule type" value="Genomic_DNA"/>
</dbReference>
<dbReference type="OrthoDB" id="5432251at2"/>
<sequence>MKHLLLAAGILLVLISCKTSENIIVDQVSNTSGLSGKKTFQVINKPDASKDILLLNKLFEKKMKERGYSKVEKNPDFLVQSVIASINYENEILEYAGVGLPANAMSSSNHFESGKYGKVIFLIQDAQTYEVLWMGTGTGILTANEIIDKGSINSALDELIAGLM</sequence>
<dbReference type="STRING" id="226505.SAMN05444394_0693"/>
<accession>A0A1N6DC68</accession>
<dbReference type="PROSITE" id="PS51257">
    <property type="entry name" value="PROKAR_LIPOPROTEIN"/>
    <property type="match status" value="1"/>
</dbReference>
<organism evidence="2 3">
    <name type="scientific">Algoriphagus halophilus</name>
    <dbReference type="NCBI Taxonomy" id="226505"/>
    <lineage>
        <taxon>Bacteria</taxon>
        <taxon>Pseudomonadati</taxon>
        <taxon>Bacteroidota</taxon>
        <taxon>Cytophagia</taxon>
        <taxon>Cytophagales</taxon>
        <taxon>Cyclobacteriaceae</taxon>
        <taxon>Algoriphagus</taxon>
    </lineage>
</organism>
<gene>
    <name evidence="2" type="ORF">SAMN05444394_0693</name>
</gene>
<dbReference type="Proteomes" id="UP000185221">
    <property type="component" value="Unassembled WGS sequence"/>
</dbReference>
<dbReference type="RefSeq" id="WP_074223425.1">
    <property type="nucleotide sequence ID" value="NZ_FSRC01000001.1"/>
</dbReference>
<reference evidence="3" key="1">
    <citation type="submission" date="2016-11" db="EMBL/GenBank/DDBJ databases">
        <authorList>
            <person name="Varghese N."/>
            <person name="Submissions S."/>
        </authorList>
    </citation>
    <scope>NUCLEOTIDE SEQUENCE [LARGE SCALE GENOMIC DNA]</scope>
    <source>
        <strain evidence="3">DSM 15292</strain>
    </source>
</reference>
<evidence type="ECO:0000259" key="1">
    <source>
        <dbReference type="Pfam" id="PF13590"/>
    </source>
</evidence>
<dbReference type="InterPro" id="IPR025411">
    <property type="entry name" value="DUF4136"/>
</dbReference>
<feature type="domain" description="DUF4136" evidence="1">
    <location>
        <begin position="35"/>
        <end position="159"/>
    </location>
</feature>